<accession>A0ABU8FG17</accession>
<proteinExistence type="predicted"/>
<protein>
    <submittedName>
        <fullName evidence="1">Uncharacterized protein</fullName>
    </submittedName>
</protein>
<dbReference type="RefSeq" id="WP_336472288.1">
    <property type="nucleotide sequence ID" value="NZ_JBAWSX010000004.1"/>
</dbReference>
<evidence type="ECO:0000313" key="1">
    <source>
        <dbReference type="EMBL" id="MEI4801629.1"/>
    </source>
</evidence>
<gene>
    <name evidence="1" type="ORF">WAZ07_09850</name>
</gene>
<reference evidence="1 2" key="1">
    <citation type="submission" date="2024-01" db="EMBL/GenBank/DDBJ databases">
        <title>Seven novel Bacillus-like species.</title>
        <authorList>
            <person name="Liu G."/>
        </authorList>
    </citation>
    <scope>NUCLEOTIDE SEQUENCE [LARGE SCALE GENOMIC DNA]</scope>
    <source>
        <strain evidence="1 2">FJAT-51639</strain>
    </source>
</reference>
<comment type="caution">
    <text evidence="1">The sequence shown here is derived from an EMBL/GenBank/DDBJ whole genome shotgun (WGS) entry which is preliminary data.</text>
</comment>
<dbReference type="Proteomes" id="UP001372526">
    <property type="component" value="Unassembled WGS sequence"/>
</dbReference>
<dbReference type="EMBL" id="JBAWSX010000004">
    <property type="protein sequence ID" value="MEI4801629.1"/>
    <property type="molecule type" value="Genomic_DNA"/>
</dbReference>
<organism evidence="1 2">
    <name type="scientific">Bacillus bruguierae</name>
    <dbReference type="NCBI Taxonomy" id="3127667"/>
    <lineage>
        <taxon>Bacteria</taxon>
        <taxon>Bacillati</taxon>
        <taxon>Bacillota</taxon>
        <taxon>Bacilli</taxon>
        <taxon>Bacillales</taxon>
        <taxon>Bacillaceae</taxon>
        <taxon>Bacillus</taxon>
    </lineage>
</organism>
<sequence length="95" mass="11350">MIYISKFGVNKNLLLIYGEIEKVEVYDAYKTGKVNKLGFKFVFYTNTNEKIEVKCIEDKWSEEQRKMEEMEEVIKRKGIPITYSSIFKIKGQFQY</sequence>
<keyword evidence="2" id="KW-1185">Reference proteome</keyword>
<name>A0ABU8FG17_9BACI</name>
<evidence type="ECO:0000313" key="2">
    <source>
        <dbReference type="Proteomes" id="UP001372526"/>
    </source>
</evidence>